<keyword evidence="4 7" id="KW-1133">Transmembrane helix</keyword>
<dbReference type="AlphaFoldDB" id="A0A0M9EST9"/>
<dbReference type="InterPro" id="IPR051633">
    <property type="entry name" value="AceTr"/>
</dbReference>
<evidence type="ECO:0000313" key="9">
    <source>
        <dbReference type="Proteomes" id="UP000037904"/>
    </source>
</evidence>
<comment type="similarity">
    <text evidence="2">Belongs to the acetate uptake transporter (AceTr) (TC 2.A.96) family.</text>
</comment>
<dbReference type="NCBIfam" id="NF038013">
    <property type="entry name" value="AceTr_1"/>
    <property type="match status" value="1"/>
</dbReference>
<keyword evidence="9" id="KW-1185">Reference proteome</keyword>
<dbReference type="PANTHER" id="PTHR31123:SF1">
    <property type="entry name" value="ACCUMULATION OF DYADS PROTEIN 2-RELATED"/>
    <property type="match status" value="1"/>
</dbReference>
<gene>
    <name evidence="8" type="ORF">FLAG1_08234</name>
</gene>
<accession>A0A0M9EST9</accession>
<dbReference type="InterPro" id="IPR000791">
    <property type="entry name" value="Gpr1/Fun34/SatP-like"/>
</dbReference>
<feature type="transmembrane region" description="Helical" evidence="7">
    <location>
        <begin position="49"/>
        <end position="69"/>
    </location>
</feature>
<reference evidence="8 9" key="1">
    <citation type="submission" date="2015-04" db="EMBL/GenBank/DDBJ databases">
        <title>The draft genome sequence of Fusarium langsethiae, a T-2/HT-2 mycotoxin producer.</title>
        <authorList>
            <person name="Lysoe E."/>
            <person name="Divon H.H."/>
            <person name="Terzi V."/>
            <person name="Orru L."/>
            <person name="Lamontanara A."/>
            <person name="Kolseth A.-K."/>
            <person name="Frandsen R.J."/>
            <person name="Nielsen K."/>
            <person name="Thrane U."/>
        </authorList>
    </citation>
    <scope>NUCLEOTIDE SEQUENCE [LARGE SCALE GENOMIC DNA]</scope>
    <source>
        <strain evidence="8 9">Fl201059</strain>
    </source>
</reference>
<protein>
    <submittedName>
        <fullName evidence="8">Ammonia transport outward protein 2</fullName>
    </submittedName>
</protein>
<feature type="transmembrane region" description="Helical" evidence="7">
    <location>
        <begin position="106"/>
        <end position="129"/>
    </location>
</feature>
<feature type="region of interest" description="Disordered" evidence="6">
    <location>
        <begin position="1"/>
        <end position="34"/>
    </location>
</feature>
<proteinExistence type="inferred from homology"/>
<feature type="transmembrane region" description="Helical" evidence="7">
    <location>
        <begin position="168"/>
        <end position="188"/>
    </location>
</feature>
<dbReference type="InterPro" id="IPR032675">
    <property type="entry name" value="LRR_dom_sf"/>
</dbReference>
<keyword evidence="5 7" id="KW-0472">Membrane</keyword>
<feature type="compositionally biased region" description="Polar residues" evidence="6">
    <location>
        <begin position="9"/>
        <end position="24"/>
    </location>
</feature>
<dbReference type="GO" id="GO:0015123">
    <property type="term" value="F:acetate transmembrane transporter activity"/>
    <property type="evidence" value="ECO:0007669"/>
    <property type="project" value="TreeGrafter"/>
</dbReference>
<feature type="transmembrane region" description="Helical" evidence="7">
    <location>
        <begin position="141"/>
        <end position="161"/>
    </location>
</feature>
<keyword evidence="3 7" id="KW-0812">Transmembrane</keyword>
<comment type="subcellular location">
    <subcellularLocation>
        <location evidence="1">Membrane</location>
        <topology evidence="1">Multi-pass membrane protein</topology>
    </subcellularLocation>
</comment>
<sequence length="833" mass="93031">MSPVRAQEDQNSGDKQATFWTGQDDSSDTSKQDAARQADIQFRQRFGDAGPLGLSGFAFATFLTALVNLNVCGVTIPNIIIGPALVYGGLAQILSGMWEIANGNTVSATIACSYGCFWISFAISLIPSFNVRDAYPSDGDYNHANGLFLMGFFIFSVAITFCSMRSNVFSLTLCLLVNCTWLLLALANLCTDEWGTPNKALLKCGGVTGLLVSFTAWYLMYEGLANRQNSFVLPTNPDLPWNLSRRPHNTKANSAGTVPKNDTKLTELPVEILQCICDYLCLHCQIPHAVDAPFSLTRTALFDQKALASLSRTCSYLQAIAQPVLFHLYLSDTSYCVPRIPYDDDVEHILRVKLFNVRHHFRERSRATLFLRTLLDRTDLAASVHALALHQAPWDLPFQVPPVQGDHRADVEVSRLRQLEHALVTEVVAQGVQSMLAQTPGGYLTKRPGRTEDSLEFVQELIVARSVCSLEQLCIERTMIIDNINNLPYDWRSWSYHLPKLEYLAFLGQRVPGTSSYYYKEARCLVSSAPNLRTLVLSDCHGAAERWMTNQWMANQWKYVSWDVSLELLTKLSLSGIRRNHLRIILAGCPFLQDLEYSCEIKDFDLDILCPEEDLSGVKGTLRRLCYSIHRVNFDGSFEPELALEDEDHYPSWTVMAALKKLEVQHSLLYGTVEENLAANGQVVYPATNVGTLEDDDGDSDQQTLPVLSSREIYKMDSTTPEDFMSRLPPTLESLRIGEIVCWPAMYRDAVALAKVAPFRFPHLRKVDLEMRNIHPPEDEIASLIGTYSNANIICRVLLEGQGEIGGFSLGRSPGSSTLINLLTSPDDMNVNS</sequence>
<comment type="caution">
    <text evidence="8">The sequence shown here is derived from an EMBL/GenBank/DDBJ whole genome shotgun (WGS) entry which is preliminary data.</text>
</comment>
<evidence type="ECO:0000256" key="3">
    <source>
        <dbReference type="ARBA" id="ARBA00022692"/>
    </source>
</evidence>
<feature type="transmembrane region" description="Helical" evidence="7">
    <location>
        <begin position="200"/>
        <end position="221"/>
    </location>
</feature>
<evidence type="ECO:0000256" key="2">
    <source>
        <dbReference type="ARBA" id="ARBA00005587"/>
    </source>
</evidence>
<dbReference type="GO" id="GO:0005886">
    <property type="term" value="C:plasma membrane"/>
    <property type="evidence" value="ECO:0007669"/>
    <property type="project" value="TreeGrafter"/>
</dbReference>
<evidence type="ECO:0000256" key="1">
    <source>
        <dbReference type="ARBA" id="ARBA00004141"/>
    </source>
</evidence>
<dbReference type="Gene3D" id="3.80.10.10">
    <property type="entry name" value="Ribonuclease Inhibitor"/>
    <property type="match status" value="1"/>
</dbReference>
<dbReference type="PANTHER" id="PTHR31123">
    <property type="entry name" value="ACCUMULATION OF DYADS PROTEIN 2-RELATED"/>
    <property type="match status" value="1"/>
</dbReference>
<name>A0A0M9EST9_FUSLA</name>
<feature type="transmembrane region" description="Helical" evidence="7">
    <location>
        <begin position="75"/>
        <end position="94"/>
    </location>
</feature>
<organism evidence="8 9">
    <name type="scientific">Fusarium langsethiae</name>
    <dbReference type="NCBI Taxonomy" id="179993"/>
    <lineage>
        <taxon>Eukaryota</taxon>
        <taxon>Fungi</taxon>
        <taxon>Dikarya</taxon>
        <taxon>Ascomycota</taxon>
        <taxon>Pezizomycotina</taxon>
        <taxon>Sordariomycetes</taxon>
        <taxon>Hypocreomycetidae</taxon>
        <taxon>Hypocreales</taxon>
        <taxon>Nectriaceae</taxon>
        <taxon>Fusarium</taxon>
    </lineage>
</organism>
<dbReference type="Pfam" id="PF01184">
    <property type="entry name" value="Gpr1_Fun34_YaaH"/>
    <property type="match status" value="1"/>
</dbReference>
<evidence type="ECO:0000256" key="6">
    <source>
        <dbReference type="SAM" id="MobiDB-lite"/>
    </source>
</evidence>
<evidence type="ECO:0000256" key="5">
    <source>
        <dbReference type="ARBA" id="ARBA00023136"/>
    </source>
</evidence>
<dbReference type="EMBL" id="JXCE01000234">
    <property type="protein sequence ID" value="KPA38910.1"/>
    <property type="molecule type" value="Genomic_DNA"/>
</dbReference>
<dbReference type="Proteomes" id="UP000037904">
    <property type="component" value="Unassembled WGS sequence"/>
</dbReference>
<evidence type="ECO:0000256" key="4">
    <source>
        <dbReference type="ARBA" id="ARBA00022989"/>
    </source>
</evidence>
<evidence type="ECO:0000313" key="8">
    <source>
        <dbReference type="EMBL" id="KPA38910.1"/>
    </source>
</evidence>
<evidence type="ECO:0000256" key="7">
    <source>
        <dbReference type="SAM" id="Phobius"/>
    </source>
</evidence>